<reference evidence="1" key="1">
    <citation type="submission" date="2019-04" db="EMBL/GenBank/DDBJ databases">
        <title>Microbes associate with the intestines of laboratory mice.</title>
        <authorList>
            <person name="Navarre W."/>
            <person name="Wong E."/>
            <person name="Huang K."/>
            <person name="Tropini C."/>
            <person name="Ng K."/>
            <person name="Yu B."/>
        </authorList>
    </citation>
    <scope>NUCLEOTIDE SEQUENCE</scope>
    <source>
        <strain evidence="1">NM04_E33</strain>
    </source>
</reference>
<dbReference type="Proteomes" id="UP000306319">
    <property type="component" value="Unassembled WGS sequence"/>
</dbReference>
<accession>A0AC61RIS3</accession>
<organism evidence="1 2">
    <name type="scientific">Lepagella muris</name>
    <dbReference type="NCBI Taxonomy" id="3032870"/>
    <lineage>
        <taxon>Bacteria</taxon>
        <taxon>Pseudomonadati</taxon>
        <taxon>Bacteroidota</taxon>
        <taxon>Bacteroidia</taxon>
        <taxon>Bacteroidales</taxon>
        <taxon>Muribaculaceae</taxon>
        <taxon>Lepagella</taxon>
    </lineage>
</organism>
<evidence type="ECO:0000313" key="2">
    <source>
        <dbReference type="Proteomes" id="UP000306319"/>
    </source>
</evidence>
<keyword evidence="1" id="KW-0456">Lyase</keyword>
<proteinExistence type="predicted"/>
<keyword evidence="2" id="KW-1185">Reference proteome</keyword>
<protein>
    <submittedName>
        <fullName evidence="1">Type II 3-dehydroquinate dehydratase</fullName>
        <ecNumber evidence="1">4.2.1.10</ecNumber>
    </submittedName>
</protein>
<name>A0AC61RIS3_9BACT</name>
<gene>
    <name evidence="1" type="primary">aroQ</name>
    <name evidence="1" type="ORF">E5331_05970</name>
</gene>
<evidence type="ECO:0000313" key="1">
    <source>
        <dbReference type="EMBL" id="TGY79556.1"/>
    </source>
</evidence>
<comment type="caution">
    <text evidence="1">The sequence shown here is derived from an EMBL/GenBank/DDBJ whole genome shotgun (WGS) entry which is preliminary data.</text>
</comment>
<dbReference type="EMBL" id="SRYB01000006">
    <property type="protein sequence ID" value="TGY79556.1"/>
    <property type="molecule type" value="Genomic_DNA"/>
</dbReference>
<sequence>MMICIINGPNLNLLGKRQPEIYGSRTFEDVLDELKATFPATEIEYFQSNCEGAIIDKIHALGYDTPSCEGIVINPGAYAHYSYAIADAISSIQLPVVEVHISNIHARDEFRHKSVTAPSCKAMLCGFGMKGYELALRFFNAH</sequence>
<dbReference type="EC" id="4.2.1.10" evidence="1"/>